<dbReference type="Pfam" id="PF00168">
    <property type="entry name" value="C2"/>
    <property type="match status" value="2"/>
</dbReference>
<evidence type="ECO:0000256" key="1">
    <source>
        <dbReference type="ARBA" id="ARBA00007923"/>
    </source>
</evidence>
<protein>
    <submittedName>
        <fullName evidence="7">Otoferlin-like</fullName>
    </submittedName>
</protein>
<dbReference type="Proteomes" id="UP000008143">
    <property type="component" value="Chromosome 5"/>
</dbReference>
<evidence type="ECO:0000259" key="5">
    <source>
        <dbReference type="PROSITE" id="PS50004"/>
    </source>
</evidence>
<evidence type="ECO:0000313" key="8">
    <source>
        <dbReference type="Xenbase" id="XB-GENE-29096927"/>
    </source>
</evidence>
<dbReference type="PANTHER" id="PTHR45911:SF3">
    <property type="entry name" value="DYSFERLIN-RELATED"/>
    <property type="match status" value="1"/>
</dbReference>
<keyword evidence="6" id="KW-1185">Reference proteome</keyword>
<dbReference type="SUPFAM" id="SSF49562">
    <property type="entry name" value="C2 domain (Calcium/lipid-binding domain, CaLB)"/>
    <property type="match status" value="2"/>
</dbReference>
<dbReference type="AGR" id="Xenbase:XB-GENE-29096927"/>
<dbReference type="OMA" id="NFHFETE"/>
<dbReference type="InterPro" id="IPR035892">
    <property type="entry name" value="C2_domain_sf"/>
</dbReference>
<dbReference type="InterPro" id="IPR000008">
    <property type="entry name" value="C2_dom"/>
</dbReference>
<gene>
    <name evidence="7 8" type="primary">LOC116411043</name>
</gene>
<dbReference type="Xenbase" id="XB-GENE-29096927">
    <property type="gene designation" value="LOC116411043"/>
</dbReference>
<dbReference type="AlphaFoldDB" id="A0A8J1JPY3"/>
<feature type="region of interest" description="Disordered" evidence="4">
    <location>
        <begin position="192"/>
        <end position="211"/>
    </location>
</feature>
<dbReference type="OrthoDB" id="10059618at2759"/>
<feature type="domain" description="C2" evidence="5">
    <location>
        <begin position="1"/>
        <end position="98"/>
    </location>
</feature>
<name>A0A8J1JPY3_XENTR</name>
<keyword evidence="3" id="KW-0106">Calcium</keyword>
<reference evidence="7" key="1">
    <citation type="submission" date="2025-08" db="UniProtKB">
        <authorList>
            <consortium name="RefSeq"/>
        </authorList>
    </citation>
    <scope>IDENTIFICATION</scope>
    <source>
        <strain evidence="7">Nigerian</strain>
        <tissue evidence="7">Liver and blood</tissue>
    </source>
</reference>
<feature type="compositionally biased region" description="Basic and acidic residues" evidence="4">
    <location>
        <begin position="197"/>
        <end position="207"/>
    </location>
</feature>
<feature type="domain" description="C2" evidence="5">
    <location>
        <begin position="247"/>
        <end position="369"/>
    </location>
</feature>
<dbReference type="CDD" id="cd04011">
    <property type="entry name" value="C2B_Ferlin"/>
    <property type="match status" value="1"/>
</dbReference>
<organism evidence="6 7">
    <name type="scientific">Xenopus tropicalis</name>
    <name type="common">Western clawed frog</name>
    <name type="synonym">Silurana tropicalis</name>
    <dbReference type="NCBI Taxonomy" id="8364"/>
    <lineage>
        <taxon>Eukaryota</taxon>
        <taxon>Metazoa</taxon>
        <taxon>Chordata</taxon>
        <taxon>Craniata</taxon>
        <taxon>Vertebrata</taxon>
        <taxon>Euteleostomi</taxon>
        <taxon>Amphibia</taxon>
        <taxon>Batrachia</taxon>
        <taxon>Anura</taxon>
        <taxon>Pipoidea</taxon>
        <taxon>Pipidae</taxon>
        <taxon>Xenopodinae</taxon>
        <taxon>Xenopus</taxon>
        <taxon>Silurana</taxon>
    </lineage>
</organism>
<dbReference type="PANTHER" id="PTHR45911">
    <property type="entry name" value="C2 DOMAIN-CONTAINING PROTEIN"/>
    <property type="match status" value="1"/>
</dbReference>
<dbReference type="GeneID" id="116411043"/>
<comment type="similarity">
    <text evidence="1">Belongs to the MCTP family.</text>
</comment>
<proteinExistence type="inferred from homology"/>
<sequence length="373" mass="41487">MALIVHLRTVTDLRGKGDRIAKVTFRGLSFYTRVLENCEDEARFDETFRWPIASNIDGNEMLEIQVFNYSKVFTNRLIGTFRMVLQQVVEEAQLEVTDTLIDDNNSAIRTSVSIELRYQTMDGSVGAWNDGEFMDGTNLQSEAVGNFHFETESLLSGQSHNSAVSPGRSQSLHSGERAFKRVGKGVFSAMKLGKTRPPKDESRKQDEPAVLETEDLDRKAIRLAGGLDPDTISLASVTAVTTNVSNKRSKPDIKMEPSAGRPMDYQVSITVIEARQLVGLNMDPVVCVEVGDEKKYTSMKESTNCPYYNEYFVFDFHVPPDVMFDKIIKLSRATPPQVGPSYSTPDDTYAGQLKGLPEVSHPPVDTGPTDPIK</sequence>
<dbReference type="RefSeq" id="XP_031758676.1">
    <property type="nucleotide sequence ID" value="XM_031902816.1"/>
</dbReference>
<evidence type="ECO:0000256" key="4">
    <source>
        <dbReference type="SAM" id="MobiDB-lite"/>
    </source>
</evidence>
<dbReference type="KEGG" id="xtr:116411043"/>
<dbReference type="Gene3D" id="2.60.40.150">
    <property type="entry name" value="C2 domain"/>
    <property type="match status" value="2"/>
</dbReference>
<keyword evidence="2" id="KW-0479">Metal-binding</keyword>
<dbReference type="SMART" id="SM00239">
    <property type="entry name" value="C2"/>
    <property type="match status" value="2"/>
</dbReference>
<evidence type="ECO:0000256" key="3">
    <source>
        <dbReference type="ARBA" id="ARBA00022837"/>
    </source>
</evidence>
<feature type="region of interest" description="Disordered" evidence="4">
    <location>
        <begin position="335"/>
        <end position="373"/>
    </location>
</feature>
<dbReference type="InterPro" id="IPR037726">
    <property type="entry name" value="C2A_Ferlin"/>
</dbReference>
<evidence type="ECO:0000256" key="2">
    <source>
        <dbReference type="ARBA" id="ARBA00022723"/>
    </source>
</evidence>
<dbReference type="PROSITE" id="PS50004">
    <property type="entry name" value="C2"/>
    <property type="match status" value="2"/>
</dbReference>
<dbReference type="InterPro" id="IPR037720">
    <property type="entry name" value="C2B_Ferlin"/>
</dbReference>
<evidence type="ECO:0000313" key="6">
    <source>
        <dbReference type="Proteomes" id="UP000008143"/>
    </source>
</evidence>
<dbReference type="CDD" id="cd08373">
    <property type="entry name" value="C2A_Ferlin"/>
    <property type="match status" value="1"/>
</dbReference>
<accession>A0A8J1JPY3</accession>
<dbReference type="GO" id="GO:0046872">
    <property type="term" value="F:metal ion binding"/>
    <property type="evidence" value="ECO:0007669"/>
    <property type="project" value="UniProtKB-KW"/>
</dbReference>
<evidence type="ECO:0000313" key="7">
    <source>
        <dbReference type="RefSeq" id="XP_031758676.1"/>
    </source>
</evidence>